<comment type="similarity">
    <text evidence="1">Belongs to the WD repeat L(2)GL family.</text>
</comment>
<dbReference type="GO" id="GO:0006887">
    <property type="term" value="P:exocytosis"/>
    <property type="evidence" value="ECO:0007669"/>
    <property type="project" value="UniProtKB-KW"/>
</dbReference>
<evidence type="ECO:0000256" key="3">
    <source>
        <dbReference type="ARBA" id="ARBA00022574"/>
    </source>
</evidence>
<feature type="compositionally biased region" description="Low complexity" evidence="5">
    <location>
        <begin position="32"/>
        <end position="41"/>
    </location>
</feature>
<dbReference type="InterPro" id="IPR013905">
    <property type="entry name" value="Lgl_C_dom"/>
</dbReference>
<gene>
    <name evidence="7" type="primary">SMKI16G1970</name>
    <name evidence="7" type="ORF">SMKI_16G1970</name>
</gene>
<organism evidence="7 8">
    <name type="scientific">Saccharomyces mikatae IFO 1815</name>
    <dbReference type="NCBI Taxonomy" id="226126"/>
    <lineage>
        <taxon>Eukaryota</taxon>
        <taxon>Fungi</taxon>
        <taxon>Dikarya</taxon>
        <taxon>Ascomycota</taxon>
        <taxon>Saccharomycotina</taxon>
        <taxon>Saccharomycetes</taxon>
        <taxon>Saccharomycetales</taxon>
        <taxon>Saccharomycetaceae</taxon>
        <taxon>Saccharomyces</taxon>
    </lineage>
</organism>
<feature type="domain" description="Lethal giant larvae (Lgl)-like C-terminal" evidence="6">
    <location>
        <begin position="549"/>
        <end position="943"/>
    </location>
</feature>
<evidence type="ECO:0000256" key="2">
    <source>
        <dbReference type="ARBA" id="ARBA00022483"/>
    </source>
</evidence>
<feature type="compositionally biased region" description="Polar residues" evidence="5">
    <location>
        <begin position="964"/>
        <end position="973"/>
    </location>
</feature>
<feature type="region of interest" description="Disordered" evidence="5">
    <location>
        <begin position="955"/>
        <end position="984"/>
    </location>
</feature>
<dbReference type="GO" id="GO:0019905">
    <property type="term" value="F:syntaxin binding"/>
    <property type="evidence" value="ECO:0007669"/>
    <property type="project" value="TreeGrafter"/>
</dbReference>
<sequence>MFGSKRLKNVKEAFKSLKTQNSETPTESSKTSLKSKNSEASSKSKDSRPSSSLKLPISSSNKNKIFSLKEANRYGMNSKPIAAAFDFTQNLLAIATVTGEIHIYGQQQVEVVIKLEDGSAIKEMRFVKGIYLVVVNAKDIVFVLSLYSQKVLATVFIPGKIISIETDACLDWMLIGLQSGSMITYDIDRDQLSTFKLDNLQKSSFFPAARLSPIVSIQWNPRDIGTVLISYEYVTLTYSLVENEVKQSFIYELPPFAPGGDFSKMTNEKRRPKVIQSLYHPNSLHVLTVHEDNSLVFWDANSGHMIMARTVFETEINIPQPDYVRDASTSSAAISKVYWMCENNPEYTSLLISHKPISPGENQSLTMIDLGYTPRYSITSYDGMKNYYANPKQMKIFPLPTNVPIVNVLPIPRQSPYFAGCHNPGLVLIILENGEIETMLYPSGIFTDKASLFPQNLCWLRPIATVSMAASVPNKLWLGALSSAQNKDYLLKGGVRTKRQKGLAEYGTAFITGHSNGSVRIYDASHGDIQDNANFEVNLSRTLNKANELAVDKISFAAETLELTVSIETGDVVLFKYEVNQFYSKEERSENSNLELSFRRFSLNNTNDILVDVRERAPTGIRQGFMPSTAVHANGGKTSAIKNSNIGFVGIAYAAGILMLIDRRGPAIIYMENIRELQGVRSACITCIEFVIMEYGEDGYSSILMVCGTDIGELITYKILPASGGKFNVQFMDVANATSKGPIREIEAFSKETKSSCLATLTKMQNLSKGLCIPGTVLISGLDDIRLIMLGKSKGTHKSFKYPLATAGLSYVPIIDKNNNRKALTVLITLEINGHVKVYSIPDFKELMSEHIPFPIAAKYITESSVLRNGHIAIRVSKFQALLFSTVKEQHIQAPVSDVLYINGIRIPYRPQVNSLQWARGTVYCTPAQLDELLGGANRPDSKYKESIIAQGTFLERPSDDNHTTSPEHQYTKPSRRGRNSSYGVLRNVSRAVETRWDAVEDRFNDYATAMGETMNEAVEQTGKDVMKGAMGF</sequence>
<evidence type="ECO:0000259" key="6">
    <source>
        <dbReference type="Pfam" id="PF08596"/>
    </source>
</evidence>
<keyword evidence="4" id="KW-0677">Repeat</keyword>
<evidence type="ECO:0000313" key="7">
    <source>
        <dbReference type="EMBL" id="CAI4036902.1"/>
    </source>
</evidence>
<dbReference type="GO" id="GO:0005096">
    <property type="term" value="F:GTPase activator activity"/>
    <property type="evidence" value="ECO:0007669"/>
    <property type="project" value="TreeGrafter"/>
</dbReference>
<dbReference type="GO" id="GO:0005737">
    <property type="term" value="C:cytoplasm"/>
    <property type="evidence" value="ECO:0007669"/>
    <property type="project" value="TreeGrafter"/>
</dbReference>
<evidence type="ECO:0000256" key="5">
    <source>
        <dbReference type="SAM" id="MobiDB-lite"/>
    </source>
</evidence>
<proteinExistence type="inferred from homology"/>
<dbReference type="PANTHER" id="PTHR10241">
    <property type="entry name" value="LETHAL 2 GIANT LARVAE PROTEIN"/>
    <property type="match status" value="1"/>
</dbReference>
<evidence type="ECO:0000256" key="4">
    <source>
        <dbReference type="ARBA" id="ARBA00022737"/>
    </source>
</evidence>
<dbReference type="PANTHER" id="PTHR10241:SF25">
    <property type="entry name" value="TOMOSYN, ISOFORM C"/>
    <property type="match status" value="1"/>
</dbReference>
<dbReference type="GO" id="GO:0045159">
    <property type="term" value="F:myosin II binding"/>
    <property type="evidence" value="ECO:0007669"/>
    <property type="project" value="TreeGrafter"/>
</dbReference>
<dbReference type="AlphaFoldDB" id="A0AA35NDP5"/>
<keyword evidence="8" id="KW-1185">Reference proteome</keyword>
<feature type="region of interest" description="Disordered" evidence="5">
    <location>
        <begin position="1"/>
        <end position="56"/>
    </location>
</feature>
<dbReference type="GeneID" id="80921827"/>
<dbReference type="InterPro" id="IPR036322">
    <property type="entry name" value="WD40_repeat_dom_sf"/>
</dbReference>
<accession>A0AA35NDP5</accession>
<dbReference type="SUPFAM" id="SSF50978">
    <property type="entry name" value="WD40 repeat-like"/>
    <property type="match status" value="2"/>
</dbReference>
<dbReference type="EMBL" id="OX365772">
    <property type="protein sequence ID" value="CAI4036902.1"/>
    <property type="molecule type" value="Genomic_DNA"/>
</dbReference>
<dbReference type="Gene3D" id="2.130.10.10">
    <property type="entry name" value="YVTN repeat-like/Quinoprotein amine dehydrogenase"/>
    <property type="match status" value="1"/>
</dbReference>
<dbReference type="FunFam" id="2.130.10.10:FF:000911">
    <property type="entry name" value="Putative Rab GTPase-binding protein"/>
    <property type="match status" value="1"/>
</dbReference>
<keyword evidence="3" id="KW-0853">WD repeat</keyword>
<dbReference type="GO" id="GO:0006893">
    <property type="term" value="P:Golgi to plasma membrane transport"/>
    <property type="evidence" value="ECO:0007669"/>
    <property type="project" value="TreeGrafter"/>
</dbReference>
<dbReference type="Proteomes" id="UP001161438">
    <property type="component" value="Chromosome 16"/>
</dbReference>
<reference evidence="7" key="1">
    <citation type="submission" date="2022-10" db="EMBL/GenBank/DDBJ databases">
        <authorList>
            <person name="Byrne P K."/>
        </authorList>
    </citation>
    <scope>NUCLEOTIDE SEQUENCE</scope>
    <source>
        <strain evidence="7">IFO1815</strain>
    </source>
</reference>
<feature type="compositionally biased region" description="Polar residues" evidence="5">
    <location>
        <begin position="17"/>
        <end position="31"/>
    </location>
</feature>
<evidence type="ECO:0000313" key="8">
    <source>
        <dbReference type="Proteomes" id="UP001161438"/>
    </source>
</evidence>
<dbReference type="InterPro" id="IPR015943">
    <property type="entry name" value="WD40/YVTN_repeat-like_dom_sf"/>
</dbReference>
<protein>
    <recommendedName>
        <fullName evidence="6">Lethal giant larvae (Lgl)-like C-terminal domain-containing protein</fullName>
    </recommendedName>
</protein>
<evidence type="ECO:0000256" key="1">
    <source>
        <dbReference type="ARBA" id="ARBA00008070"/>
    </source>
</evidence>
<dbReference type="RefSeq" id="XP_056080019.1">
    <property type="nucleotide sequence ID" value="XM_056226285.1"/>
</dbReference>
<name>A0AA35NDP5_SACMI</name>
<dbReference type="Pfam" id="PF08596">
    <property type="entry name" value="Lgl_C"/>
    <property type="match status" value="1"/>
</dbReference>
<keyword evidence="2" id="KW-0268">Exocytosis</keyword>
<dbReference type="GO" id="GO:0005886">
    <property type="term" value="C:plasma membrane"/>
    <property type="evidence" value="ECO:0007669"/>
    <property type="project" value="TreeGrafter"/>
</dbReference>